<gene>
    <name evidence="3" type="ORF">ATC70_001724</name>
</gene>
<sequence length="214" mass="24906">MMITARYTTPHFLDSNGNSKPNSCRRFTLNEKTSWTTDESGDETTAKHFYDKDKFIELAQAALEEAKMEEEQKGVLQELVEALLARTGAPMVANVILEQFQSQDVIERLAEDHFEQQERRRSSSCHQQQQQKEEEQEQQLNTLKEPASEIVEKEMDTSTITSKLDHQYTYTTADYIMTISEYLWRIFRLLLLASLVGLVYHFMCADPENQPLFH</sequence>
<dbReference type="EMBL" id="JASEJX010000013">
    <property type="protein sequence ID" value="KAK4518371.1"/>
    <property type="molecule type" value="Genomic_DNA"/>
</dbReference>
<name>A0AAN7DJ28_9FUNG</name>
<evidence type="ECO:0000313" key="3">
    <source>
        <dbReference type="EMBL" id="KAK4518371.1"/>
    </source>
</evidence>
<dbReference type="GeneID" id="89945426"/>
<keyword evidence="2" id="KW-0472">Membrane</keyword>
<evidence type="ECO:0000256" key="2">
    <source>
        <dbReference type="SAM" id="Phobius"/>
    </source>
</evidence>
<keyword evidence="2" id="KW-0812">Transmembrane</keyword>
<feature type="region of interest" description="Disordered" evidence="1">
    <location>
        <begin position="116"/>
        <end position="146"/>
    </location>
</feature>
<reference evidence="3 4" key="1">
    <citation type="submission" date="2022-11" db="EMBL/GenBank/DDBJ databases">
        <title>Mucor velutinosus strain NIH1002 WGS.</title>
        <authorList>
            <person name="Subramanian P."/>
            <person name="Mullikin J.C."/>
            <person name="Segre J.A."/>
            <person name="Zelazny A.M."/>
        </authorList>
    </citation>
    <scope>NUCLEOTIDE SEQUENCE [LARGE SCALE GENOMIC DNA]</scope>
    <source>
        <strain evidence="3 4">NIH1002</strain>
    </source>
</reference>
<keyword evidence="2" id="KW-1133">Transmembrane helix</keyword>
<dbReference type="Proteomes" id="UP001304243">
    <property type="component" value="Unassembled WGS sequence"/>
</dbReference>
<dbReference type="RefSeq" id="XP_064685037.1">
    <property type="nucleotide sequence ID" value="XM_064821117.1"/>
</dbReference>
<evidence type="ECO:0000256" key="1">
    <source>
        <dbReference type="SAM" id="MobiDB-lite"/>
    </source>
</evidence>
<comment type="caution">
    <text evidence="3">The sequence shown here is derived from an EMBL/GenBank/DDBJ whole genome shotgun (WGS) entry which is preliminary data.</text>
</comment>
<keyword evidence="4" id="KW-1185">Reference proteome</keyword>
<dbReference type="AlphaFoldDB" id="A0AAN7DJ28"/>
<protein>
    <submittedName>
        <fullName evidence="3">Uncharacterized protein</fullName>
    </submittedName>
</protein>
<evidence type="ECO:0000313" key="4">
    <source>
        <dbReference type="Proteomes" id="UP001304243"/>
    </source>
</evidence>
<proteinExistence type="predicted"/>
<accession>A0AAN7DJ28</accession>
<organism evidence="3 4">
    <name type="scientific">Mucor velutinosus</name>
    <dbReference type="NCBI Taxonomy" id="708070"/>
    <lineage>
        <taxon>Eukaryota</taxon>
        <taxon>Fungi</taxon>
        <taxon>Fungi incertae sedis</taxon>
        <taxon>Mucoromycota</taxon>
        <taxon>Mucoromycotina</taxon>
        <taxon>Mucoromycetes</taxon>
        <taxon>Mucorales</taxon>
        <taxon>Mucorineae</taxon>
        <taxon>Mucoraceae</taxon>
        <taxon>Mucor</taxon>
    </lineage>
</organism>
<feature type="transmembrane region" description="Helical" evidence="2">
    <location>
        <begin position="186"/>
        <end position="203"/>
    </location>
</feature>